<dbReference type="RefSeq" id="WP_209657150.1">
    <property type="nucleotide sequence ID" value="NZ_JAGJCB010000035.1"/>
</dbReference>
<comment type="caution">
    <text evidence="1">The sequence shown here is derived from an EMBL/GenBank/DDBJ whole genome shotgun (WGS) entry which is preliminary data.</text>
</comment>
<accession>A0ABS4BZ09</accession>
<organism evidence="1 2">
    <name type="scientific">Mariniflexile gromovii</name>
    <dbReference type="NCBI Taxonomy" id="362523"/>
    <lineage>
        <taxon>Bacteria</taxon>
        <taxon>Pseudomonadati</taxon>
        <taxon>Bacteroidota</taxon>
        <taxon>Flavobacteriia</taxon>
        <taxon>Flavobacteriales</taxon>
        <taxon>Flavobacteriaceae</taxon>
        <taxon>Mariniflexile</taxon>
    </lineage>
</organism>
<evidence type="ECO:0000313" key="1">
    <source>
        <dbReference type="EMBL" id="MBP0905819.1"/>
    </source>
</evidence>
<gene>
    <name evidence="1" type="ORF">J8H85_18500</name>
</gene>
<proteinExistence type="predicted"/>
<reference evidence="1 2" key="1">
    <citation type="submission" date="2021-04" db="EMBL/GenBank/DDBJ databases">
        <title>Mariniflexile gromovii gen. nov., sp. nov., a gliding bacterium isolated from the sea urchin Strongylocentrotus intermedius.</title>
        <authorList>
            <person name="Ko S."/>
            <person name="Le V."/>
            <person name="Ahn C.-Y."/>
            <person name="Oh H.-M."/>
        </authorList>
    </citation>
    <scope>NUCLEOTIDE SEQUENCE [LARGE SCALE GENOMIC DNA]</scope>
    <source>
        <strain evidence="1 2">KCTC 12570</strain>
    </source>
</reference>
<keyword evidence="2" id="KW-1185">Reference proteome</keyword>
<protein>
    <submittedName>
        <fullName evidence="1">Uncharacterized protein</fullName>
    </submittedName>
</protein>
<name>A0ABS4BZ09_9FLAO</name>
<sequence length="46" mass="5491">MREQFLIENLLESHKSNLVYSHYERWIAEEHLDSGSKDVCKKGELK</sequence>
<dbReference type="Proteomes" id="UP000670776">
    <property type="component" value="Unassembled WGS sequence"/>
</dbReference>
<dbReference type="EMBL" id="JAGJCB010000035">
    <property type="protein sequence ID" value="MBP0905819.1"/>
    <property type="molecule type" value="Genomic_DNA"/>
</dbReference>
<evidence type="ECO:0000313" key="2">
    <source>
        <dbReference type="Proteomes" id="UP000670776"/>
    </source>
</evidence>